<protein>
    <submittedName>
        <fullName evidence="1">Uncharacterized protein</fullName>
    </submittedName>
</protein>
<evidence type="ECO:0000313" key="1">
    <source>
        <dbReference type="EMBL" id="KAI8579513.1"/>
    </source>
</evidence>
<organism evidence="1 2">
    <name type="scientific">Umbelopsis ramanniana AG</name>
    <dbReference type="NCBI Taxonomy" id="1314678"/>
    <lineage>
        <taxon>Eukaryota</taxon>
        <taxon>Fungi</taxon>
        <taxon>Fungi incertae sedis</taxon>
        <taxon>Mucoromycota</taxon>
        <taxon>Mucoromycotina</taxon>
        <taxon>Umbelopsidomycetes</taxon>
        <taxon>Umbelopsidales</taxon>
        <taxon>Umbelopsidaceae</taxon>
        <taxon>Umbelopsis</taxon>
    </lineage>
</organism>
<dbReference type="Proteomes" id="UP001206595">
    <property type="component" value="Unassembled WGS sequence"/>
</dbReference>
<reference evidence="1" key="1">
    <citation type="submission" date="2021-06" db="EMBL/GenBank/DDBJ databases">
        <authorList>
            <consortium name="DOE Joint Genome Institute"/>
            <person name="Mondo S.J."/>
            <person name="Amses K.R."/>
            <person name="Simmons D.R."/>
            <person name="Longcore J.E."/>
            <person name="Seto K."/>
            <person name="Alves G.H."/>
            <person name="Bonds A.E."/>
            <person name="Quandt C.A."/>
            <person name="Davis W.J."/>
            <person name="Chang Y."/>
            <person name="Letcher P.M."/>
            <person name="Powell M.J."/>
            <person name="Kuo A."/>
            <person name="Labutti K."/>
            <person name="Pangilinan J."/>
            <person name="Andreopoulos W."/>
            <person name="Tritt A."/>
            <person name="Riley R."/>
            <person name="Hundley H."/>
            <person name="Johnson J."/>
            <person name="Lipzen A."/>
            <person name="Barry K."/>
            <person name="Berbee M.L."/>
            <person name="Buchler N.E."/>
            <person name="Grigoriev I.V."/>
            <person name="Spatafora J.W."/>
            <person name="Stajich J.E."/>
            <person name="James T.Y."/>
        </authorList>
    </citation>
    <scope>NUCLEOTIDE SEQUENCE</scope>
    <source>
        <strain evidence="1">AG</strain>
    </source>
</reference>
<name>A0AAD5HEZ3_UMBRA</name>
<dbReference type="Gene3D" id="3.30.530.20">
    <property type="match status" value="1"/>
</dbReference>
<keyword evidence="2" id="KW-1185">Reference proteome</keyword>
<proteinExistence type="predicted"/>
<sequence length="126" mass="14699">MSSRNSTQEYYERTLKEAQRYYKAISSASDWAEIKQRPAKIAADRIPQLHVFKRRELNKTIETFRATRIVDCEDTQAALDSWQGILDNSECRILWDSTVEDCTVLELAKNNARISKILLKNKWSSK</sequence>
<dbReference type="GeneID" id="75919169"/>
<dbReference type="InterPro" id="IPR023393">
    <property type="entry name" value="START-like_dom_sf"/>
</dbReference>
<gene>
    <name evidence="1" type="ORF">K450DRAFT_58037</name>
</gene>
<accession>A0AAD5HEZ3</accession>
<reference evidence="1" key="2">
    <citation type="journal article" date="2022" name="Proc. Natl. Acad. Sci. U.S.A.">
        <title>Diploid-dominant life cycles characterize the early evolution of Fungi.</title>
        <authorList>
            <person name="Amses K.R."/>
            <person name="Simmons D.R."/>
            <person name="Longcore J.E."/>
            <person name="Mondo S.J."/>
            <person name="Seto K."/>
            <person name="Jeronimo G.H."/>
            <person name="Bonds A.E."/>
            <person name="Quandt C.A."/>
            <person name="Davis W.J."/>
            <person name="Chang Y."/>
            <person name="Federici B.A."/>
            <person name="Kuo A."/>
            <person name="LaButti K."/>
            <person name="Pangilinan J."/>
            <person name="Andreopoulos W."/>
            <person name="Tritt A."/>
            <person name="Riley R."/>
            <person name="Hundley H."/>
            <person name="Johnson J."/>
            <person name="Lipzen A."/>
            <person name="Barry K."/>
            <person name="Lang B.F."/>
            <person name="Cuomo C.A."/>
            <person name="Buchler N.E."/>
            <person name="Grigoriev I.V."/>
            <person name="Spatafora J.W."/>
            <person name="Stajich J.E."/>
            <person name="James T.Y."/>
        </authorList>
    </citation>
    <scope>NUCLEOTIDE SEQUENCE</scope>
    <source>
        <strain evidence="1">AG</strain>
    </source>
</reference>
<dbReference type="AlphaFoldDB" id="A0AAD5HEZ3"/>
<dbReference type="EMBL" id="MU620919">
    <property type="protein sequence ID" value="KAI8579513.1"/>
    <property type="molecule type" value="Genomic_DNA"/>
</dbReference>
<dbReference type="RefSeq" id="XP_051444517.1">
    <property type="nucleotide sequence ID" value="XM_051593827.1"/>
</dbReference>
<comment type="caution">
    <text evidence="1">The sequence shown here is derived from an EMBL/GenBank/DDBJ whole genome shotgun (WGS) entry which is preliminary data.</text>
</comment>
<evidence type="ECO:0000313" key="2">
    <source>
        <dbReference type="Proteomes" id="UP001206595"/>
    </source>
</evidence>